<feature type="region of interest" description="Disordered" evidence="2">
    <location>
        <begin position="1259"/>
        <end position="1317"/>
    </location>
</feature>
<dbReference type="PANTHER" id="PTHR10887:SF341">
    <property type="entry name" value="NFX1-TYPE ZINC FINGER-CONTAINING PROTEIN 1"/>
    <property type="match status" value="1"/>
</dbReference>
<feature type="non-terminal residue" evidence="6">
    <location>
        <position position="1"/>
    </location>
</feature>
<dbReference type="InterPro" id="IPR041679">
    <property type="entry name" value="DNA2/NAM7-like_C"/>
</dbReference>
<dbReference type="Pfam" id="PF13087">
    <property type="entry name" value="AAA_12"/>
    <property type="match status" value="1"/>
</dbReference>
<dbReference type="GO" id="GO:0031380">
    <property type="term" value="C:nuclear RNA-directed RNA polymerase complex"/>
    <property type="evidence" value="ECO:0007669"/>
    <property type="project" value="TreeGrafter"/>
</dbReference>
<evidence type="ECO:0000259" key="3">
    <source>
        <dbReference type="Pfam" id="PF13086"/>
    </source>
</evidence>
<dbReference type="Pfam" id="PF25396">
    <property type="entry name" value="ZNFX1"/>
    <property type="match status" value="1"/>
</dbReference>
<evidence type="ECO:0000256" key="2">
    <source>
        <dbReference type="SAM" id="MobiDB-lite"/>
    </source>
</evidence>
<dbReference type="OrthoDB" id="409395at2759"/>
<organism evidence="6 7">
    <name type="scientific">Lachnellula occidentalis</name>
    <dbReference type="NCBI Taxonomy" id="215460"/>
    <lineage>
        <taxon>Eukaryota</taxon>
        <taxon>Fungi</taxon>
        <taxon>Dikarya</taxon>
        <taxon>Ascomycota</taxon>
        <taxon>Pezizomycotina</taxon>
        <taxon>Leotiomycetes</taxon>
        <taxon>Helotiales</taxon>
        <taxon>Lachnaceae</taxon>
        <taxon>Lachnellula</taxon>
    </lineage>
</organism>
<feature type="compositionally biased region" description="Polar residues" evidence="2">
    <location>
        <begin position="1261"/>
        <end position="1277"/>
    </location>
</feature>
<dbReference type="Proteomes" id="UP000443090">
    <property type="component" value="Unassembled WGS sequence"/>
</dbReference>
<keyword evidence="1 6" id="KW-0378">Hydrolase</keyword>
<evidence type="ECO:0000313" key="6">
    <source>
        <dbReference type="EMBL" id="TVY41170.1"/>
    </source>
</evidence>
<dbReference type="GO" id="GO:0004386">
    <property type="term" value="F:helicase activity"/>
    <property type="evidence" value="ECO:0007669"/>
    <property type="project" value="UniProtKB-KW"/>
</dbReference>
<dbReference type="CDD" id="cd19941">
    <property type="entry name" value="TIL"/>
    <property type="match status" value="1"/>
</dbReference>
<gene>
    <name evidence="6" type="primary">hrr1</name>
    <name evidence="6" type="ORF">LOCC1_G006670</name>
</gene>
<feature type="region of interest" description="Disordered" evidence="2">
    <location>
        <begin position="1182"/>
        <end position="1218"/>
    </location>
</feature>
<dbReference type="Gene3D" id="3.40.50.300">
    <property type="entry name" value="P-loop containing nucleotide triphosphate hydrolases"/>
    <property type="match status" value="3"/>
</dbReference>
<proteinExistence type="predicted"/>
<dbReference type="InterPro" id="IPR041677">
    <property type="entry name" value="DNA2/NAM7_AAA_11"/>
</dbReference>
<accession>A0A8H8UEI8</accession>
<keyword evidence="1 6" id="KW-0067">ATP-binding</keyword>
<dbReference type="InterPro" id="IPR047187">
    <property type="entry name" value="SF1_C_Upf1"/>
</dbReference>
<feature type="compositionally biased region" description="Polar residues" evidence="2">
    <location>
        <begin position="1109"/>
        <end position="1119"/>
    </location>
</feature>
<feature type="compositionally biased region" description="Basic and acidic residues" evidence="2">
    <location>
        <begin position="1280"/>
        <end position="1289"/>
    </location>
</feature>
<feature type="domain" description="ZNFX1" evidence="5">
    <location>
        <begin position="115"/>
        <end position="224"/>
    </location>
</feature>
<dbReference type="Pfam" id="PF13086">
    <property type="entry name" value="AAA_11"/>
    <property type="match status" value="1"/>
</dbReference>
<dbReference type="GO" id="GO:0031048">
    <property type="term" value="P:regulatory ncRNA-mediated heterochromatin formation"/>
    <property type="evidence" value="ECO:0007669"/>
    <property type="project" value="TreeGrafter"/>
</dbReference>
<sequence length="1317" mass="146801">MVYVHSGPGFENLRAHINKDHLASDYAEKWRNLPEIPTASEVWSTSRDVRPAEEKWNDYMTEPGYEIALPHNIIDGPWPSKAAYLGAHYQILREDVVAPLRHSVTSVKDRPDMMDDDETHIYTHVTIKGMMLSPVGPAFRVEFSTERAGKQIRWEQSKRLMQGSLIAISSHKDSFRTSCKVAVIAARPLVGGVDQNPPQVDIFWGDNNDAVFDPDEHYIMVEARTGYFEASRHMLIAIQKLMCEGFPLAKHIVDLDSNVKAPTYVEDHSIYDLSSLLPPAKAIEITEGGIPLGDRLQNVDILNLEAFPKIPESGMDPSQLLAFKSMMNKTVAIVQGPPGTGKTFVSVSALKVMLANLQPDEPPIIVAAQTNHALDQLLNHVLDFEPNILRLGGRCDKGNTAILERTLFQLKHSDHKVPNMFQGLKDAQKRVASNVEAITEILSPLLTDKLVTAEMLLDAGVIRQEHYDSLNDDDWTGDGDVSEGLESWLREDQIYPILRTPQKDTTLPLEEGEVEQEVVLALDQEVRGEQFDREADRDGLTGTYVPFGRVNTGRNTGVTDDDIKKLLRKHRDLQSVPHSKRGDIYRYLLKQLDRKIRKKMKLQLSQYNDAIDQLRLTRWSLNAHFIRHMRIKLIGCTTTGLSKYRGLLAAVQPRTLLIEEAAETKEGTIIAGMIETLQHLILVGDHQQLQASCNVKALEEAPYHMNISMFERLVRNSIGYVMLNEQRRMVPNIRKLLTIDPTPFYENLQDHRSVLDRKDNRPLVPGMGDRDVHFFSHDWPECRNQDSSRYNPDEAQMIAGTFKYLILNGTEASKITVLTFYNGQRKRIVQELKNTPGLGVTYFNVFTVDSFQGEENDIILLSLVRSNEHLSIGFLDNKNRLVVALSRARRGLYIFGNALTLTAAESNELVIGRDPLWDPLLQHLKRQRQFKFGAGFPITCIRHGKTIEIAEPQDWAMNAGGCDAKCDAILPCGHGCPYTCHSFPESEVPCRAACPLQLPCGHGCSRFCYEACTCDKCIPVIQTELEAWNFATDSSGMGYTVSDVRSESEYALHSPASSGNSSEQRGRNGRFITRGGSFDQNNRRGDIGGRGRGRGRGRGMHAPFGGSDRPQNNSASQQPSGVIAWQAWNADKADRKSNEERRLRLESQLGVSAPATYEPQTTPQLNAAAKVFESGFEENPIIDNGIKTSTKSASMRKGVSASRGDAPNPKQSAKKPIQSYRSSLGFSGIPSNPAVEKGKNITSYRQTSGNQSVMSIVDMSPLSSPKSTSQEVKTSPTRVARTEKAENGHANRAGSGITVPVANTHQENPLIDFDEPS</sequence>
<dbReference type="EMBL" id="QGMI01000409">
    <property type="protein sequence ID" value="TVY41170.1"/>
    <property type="molecule type" value="Genomic_DNA"/>
</dbReference>
<dbReference type="InterPro" id="IPR027417">
    <property type="entry name" value="P-loop_NTPase"/>
</dbReference>
<feature type="domain" description="DNA2/NAM7 helicase helicase" evidence="3">
    <location>
        <begin position="316"/>
        <end position="691"/>
    </location>
</feature>
<comment type="caution">
    <text evidence="6">The sequence shown here is derived from an EMBL/GenBank/DDBJ whole genome shotgun (WGS) entry which is preliminary data.</text>
</comment>
<evidence type="ECO:0000313" key="7">
    <source>
        <dbReference type="Proteomes" id="UP000443090"/>
    </source>
</evidence>
<evidence type="ECO:0000259" key="5">
    <source>
        <dbReference type="Pfam" id="PF25396"/>
    </source>
</evidence>
<keyword evidence="1 6" id="KW-0547">Nucleotide-binding</keyword>
<reference evidence="6 7" key="1">
    <citation type="submission" date="2018-05" db="EMBL/GenBank/DDBJ databases">
        <title>Genome sequencing and assembly of the regulated plant pathogen Lachnellula willkommii and related sister species for the development of diagnostic species identification markers.</title>
        <authorList>
            <person name="Giroux E."/>
            <person name="Bilodeau G."/>
        </authorList>
    </citation>
    <scope>NUCLEOTIDE SEQUENCE [LARGE SCALE GENOMIC DNA]</scope>
    <source>
        <strain evidence="6 7">CBS 160.35</strain>
    </source>
</reference>
<keyword evidence="1 6" id="KW-0347">Helicase</keyword>
<dbReference type="InterPro" id="IPR057373">
    <property type="entry name" value="ZNFX1"/>
</dbReference>
<feature type="domain" description="DNA2/NAM7 helicase-like C-terminal" evidence="4">
    <location>
        <begin position="706"/>
        <end position="898"/>
    </location>
</feature>
<dbReference type="InterPro" id="IPR045055">
    <property type="entry name" value="DNA2/NAM7-like"/>
</dbReference>
<evidence type="ECO:0000259" key="4">
    <source>
        <dbReference type="Pfam" id="PF13087"/>
    </source>
</evidence>
<protein>
    <submittedName>
        <fullName evidence="6">Helicase required for RNAi-mediated heterochromatin assembly</fullName>
    </submittedName>
</protein>
<name>A0A8H8UEI8_9HELO</name>
<dbReference type="SUPFAM" id="SSF52540">
    <property type="entry name" value="P-loop containing nucleoside triphosphate hydrolases"/>
    <property type="match status" value="1"/>
</dbReference>
<dbReference type="PANTHER" id="PTHR10887">
    <property type="entry name" value="DNA2/NAM7 HELICASE FAMILY"/>
    <property type="match status" value="1"/>
</dbReference>
<keyword evidence="7" id="KW-1185">Reference proteome</keyword>
<evidence type="ECO:0000256" key="1">
    <source>
        <dbReference type="ARBA" id="ARBA00022806"/>
    </source>
</evidence>
<dbReference type="CDD" id="cd18808">
    <property type="entry name" value="SF1_C_Upf1"/>
    <property type="match status" value="1"/>
</dbReference>
<feature type="region of interest" description="Disordered" evidence="2">
    <location>
        <begin position="1050"/>
        <end position="1119"/>
    </location>
</feature>